<dbReference type="SMART" id="SM00256">
    <property type="entry name" value="FBOX"/>
    <property type="match status" value="1"/>
</dbReference>
<dbReference type="InterPro" id="IPR011043">
    <property type="entry name" value="Gal_Oxase/kelch_b-propeller"/>
</dbReference>
<gene>
    <name evidence="2" type="ORF">QN277_005831</name>
</gene>
<dbReference type="Gene3D" id="1.20.1280.50">
    <property type="match status" value="1"/>
</dbReference>
<comment type="caution">
    <text evidence="2">The sequence shown here is derived from an EMBL/GenBank/DDBJ whole genome shotgun (WGS) entry which is preliminary data.</text>
</comment>
<dbReference type="PANTHER" id="PTHR31672:SF10">
    <property type="entry name" value="F-BOX DOMAIN-CONTAINING PROTEIN"/>
    <property type="match status" value="1"/>
</dbReference>
<organism evidence="2 3">
    <name type="scientific">Acacia crassicarpa</name>
    <name type="common">northern wattle</name>
    <dbReference type="NCBI Taxonomy" id="499986"/>
    <lineage>
        <taxon>Eukaryota</taxon>
        <taxon>Viridiplantae</taxon>
        <taxon>Streptophyta</taxon>
        <taxon>Embryophyta</taxon>
        <taxon>Tracheophyta</taxon>
        <taxon>Spermatophyta</taxon>
        <taxon>Magnoliopsida</taxon>
        <taxon>eudicotyledons</taxon>
        <taxon>Gunneridae</taxon>
        <taxon>Pentapetalae</taxon>
        <taxon>rosids</taxon>
        <taxon>fabids</taxon>
        <taxon>Fabales</taxon>
        <taxon>Fabaceae</taxon>
        <taxon>Caesalpinioideae</taxon>
        <taxon>mimosoid clade</taxon>
        <taxon>Acacieae</taxon>
        <taxon>Acacia</taxon>
    </lineage>
</organism>
<name>A0AAE1MA56_9FABA</name>
<dbReference type="SUPFAM" id="SSF81383">
    <property type="entry name" value="F-box domain"/>
    <property type="match status" value="1"/>
</dbReference>
<dbReference type="Pfam" id="PF07734">
    <property type="entry name" value="FBA_1"/>
    <property type="match status" value="1"/>
</dbReference>
<evidence type="ECO:0000313" key="2">
    <source>
        <dbReference type="EMBL" id="KAK4259507.1"/>
    </source>
</evidence>
<protein>
    <recommendedName>
        <fullName evidence="1">F-box domain-containing protein</fullName>
    </recommendedName>
</protein>
<feature type="domain" description="F-box" evidence="1">
    <location>
        <begin position="13"/>
        <end position="52"/>
    </location>
</feature>
<keyword evidence="3" id="KW-1185">Reference proteome</keyword>
<dbReference type="InterPro" id="IPR006527">
    <property type="entry name" value="F-box-assoc_dom_typ1"/>
</dbReference>
<accession>A0AAE1MA56</accession>
<dbReference type="InterPro" id="IPR017451">
    <property type="entry name" value="F-box-assoc_interact_dom"/>
</dbReference>
<dbReference type="CDD" id="cd22157">
    <property type="entry name" value="F-box_AtFBW1-like"/>
    <property type="match status" value="1"/>
</dbReference>
<proteinExistence type="predicted"/>
<dbReference type="InterPro" id="IPR050796">
    <property type="entry name" value="SCF_F-box_component"/>
</dbReference>
<evidence type="ECO:0000313" key="3">
    <source>
        <dbReference type="Proteomes" id="UP001293593"/>
    </source>
</evidence>
<dbReference type="InterPro" id="IPR001810">
    <property type="entry name" value="F-box_dom"/>
</dbReference>
<dbReference type="InterPro" id="IPR036047">
    <property type="entry name" value="F-box-like_dom_sf"/>
</dbReference>
<dbReference type="Proteomes" id="UP001293593">
    <property type="component" value="Unassembled WGS sequence"/>
</dbReference>
<dbReference type="SUPFAM" id="SSF50965">
    <property type="entry name" value="Galactose oxidase, central domain"/>
    <property type="match status" value="1"/>
</dbReference>
<dbReference type="PANTHER" id="PTHR31672">
    <property type="entry name" value="BNACNNG10540D PROTEIN"/>
    <property type="match status" value="1"/>
</dbReference>
<dbReference type="AlphaFoldDB" id="A0AAE1MA56"/>
<dbReference type="NCBIfam" id="TIGR01640">
    <property type="entry name" value="F_box_assoc_1"/>
    <property type="match status" value="1"/>
</dbReference>
<evidence type="ECO:0000259" key="1">
    <source>
        <dbReference type="SMART" id="SM00256"/>
    </source>
</evidence>
<dbReference type="EMBL" id="JAWXYG010000011">
    <property type="protein sequence ID" value="KAK4259507.1"/>
    <property type="molecule type" value="Genomic_DNA"/>
</dbReference>
<reference evidence="2" key="1">
    <citation type="submission" date="2023-10" db="EMBL/GenBank/DDBJ databases">
        <title>Chromosome-level genome of the transformable northern wattle, Acacia crassicarpa.</title>
        <authorList>
            <person name="Massaro I."/>
            <person name="Sinha N.R."/>
            <person name="Poethig S."/>
            <person name="Leichty A.R."/>
        </authorList>
    </citation>
    <scope>NUCLEOTIDE SEQUENCE</scope>
    <source>
        <strain evidence="2">Acra3RX</strain>
        <tissue evidence="2">Leaf</tissue>
    </source>
</reference>
<sequence length="353" mass="40705">MKPQLVAGNQPYLAEEIITDILKLLPVKSLIRFQSVCKPWENLIKSALFITEHLHYSTHQNSCLLLKYGNFSSQTLHLRLLDWEMQIHEILHSRTFTRLIGSINGLLCLYPFVLWNPATREVRQLPLPRKQHDPCRSTTGFGYSPVVNDYKIVRIYSNFEPDGYTLTGAEVYSLSTDSWKDVDLGVLQGVELDLYLVNNVSANGSIFWRGLNSDAIVSYDIATEVFTLIPISTIPLSTILTVYDDKLALVSIKNKWIELWVLQKGIDSSSETWSWIKKHTERCPSDSLLWYTIWRNHLTFYGHYLPIHDLALYLFKIPTNEMKVGLIPEVDGDQPHYVFNYAESLVPLRQHPH</sequence>
<dbReference type="Pfam" id="PF00646">
    <property type="entry name" value="F-box"/>
    <property type="match status" value="1"/>
</dbReference>